<dbReference type="InterPro" id="IPR047153">
    <property type="entry name" value="TRIM45/56/19-like"/>
</dbReference>
<dbReference type="PANTHER" id="PTHR25462:SF296">
    <property type="entry name" value="MEIOTIC P26, ISOFORM F"/>
    <property type="match status" value="1"/>
</dbReference>
<organism evidence="4 5">
    <name type="scientific">Pinctada imbricata</name>
    <name type="common">Atlantic pearl-oyster</name>
    <name type="synonym">Pinctada martensii</name>
    <dbReference type="NCBI Taxonomy" id="66713"/>
    <lineage>
        <taxon>Eukaryota</taxon>
        <taxon>Metazoa</taxon>
        <taxon>Spiralia</taxon>
        <taxon>Lophotrochozoa</taxon>
        <taxon>Mollusca</taxon>
        <taxon>Bivalvia</taxon>
        <taxon>Autobranchia</taxon>
        <taxon>Pteriomorphia</taxon>
        <taxon>Pterioida</taxon>
        <taxon>Pterioidea</taxon>
        <taxon>Pteriidae</taxon>
        <taxon>Pinctada</taxon>
    </lineage>
</organism>
<dbReference type="Gene3D" id="3.30.160.60">
    <property type="entry name" value="Classic Zinc Finger"/>
    <property type="match status" value="1"/>
</dbReference>
<keyword evidence="1" id="KW-0862">Zinc</keyword>
<reference evidence="4" key="1">
    <citation type="submission" date="2019-08" db="EMBL/GenBank/DDBJ databases">
        <title>The improved chromosome-level genome for the pearl oyster Pinctada fucata martensii using PacBio sequencing and Hi-C.</title>
        <authorList>
            <person name="Zheng Z."/>
        </authorList>
    </citation>
    <scope>NUCLEOTIDE SEQUENCE</scope>
    <source>
        <strain evidence="4">ZZ-2019</strain>
        <tissue evidence="4">Adductor muscle</tissue>
    </source>
</reference>
<dbReference type="AlphaFoldDB" id="A0AA89C2U6"/>
<dbReference type="EMBL" id="VSWD01000003">
    <property type="protein sequence ID" value="KAK3106611.1"/>
    <property type="molecule type" value="Genomic_DNA"/>
</dbReference>
<dbReference type="CDD" id="cd19756">
    <property type="entry name" value="Bbox2"/>
    <property type="match status" value="1"/>
</dbReference>
<dbReference type="GO" id="GO:0008270">
    <property type="term" value="F:zinc ion binding"/>
    <property type="evidence" value="ECO:0007669"/>
    <property type="project" value="UniProtKB-KW"/>
</dbReference>
<evidence type="ECO:0000256" key="1">
    <source>
        <dbReference type="PROSITE-ProRule" id="PRU00024"/>
    </source>
</evidence>
<protein>
    <recommendedName>
        <fullName evidence="3">B box-type domain-containing protein</fullName>
    </recommendedName>
</protein>
<keyword evidence="1" id="KW-0863">Zinc-finger</keyword>
<evidence type="ECO:0000313" key="4">
    <source>
        <dbReference type="EMBL" id="KAK3106611.1"/>
    </source>
</evidence>
<dbReference type="SUPFAM" id="SSF57845">
    <property type="entry name" value="B-box zinc-binding domain"/>
    <property type="match status" value="1"/>
</dbReference>
<accession>A0AA89C2U6</accession>
<sequence length="212" mass="24371">MEGVRGNSYFSSCDHVDADARLFCRTCKKLICDDCIISREHADHVLDKLQSAEEWIEKELETKLGDVRDTVPSIESKIKECKDKKAVVEQRMSSMVDLVNTNYETSVNMLKGEKDNLLKELTTLKEANVGEYEGKEHRMAEALSRIRQFEITAEHYIQDKESGRLTKIKEIPNLPEMHFDVPNVALPFLLSEMLPKETSKEICWHFENGFTG</sequence>
<proteinExistence type="predicted"/>
<evidence type="ECO:0000256" key="2">
    <source>
        <dbReference type="SAM" id="Coils"/>
    </source>
</evidence>
<keyword evidence="1" id="KW-0479">Metal-binding</keyword>
<dbReference type="InterPro" id="IPR000315">
    <property type="entry name" value="Znf_B-box"/>
</dbReference>
<dbReference type="Proteomes" id="UP001186944">
    <property type="component" value="Unassembled WGS sequence"/>
</dbReference>
<keyword evidence="2" id="KW-0175">Coiled coil</keyword>
<feature type="coiled-coil region" evidence="2">
    <location>
        <begin position="100"/>
        <end position="127"/>
    </location>
</feature>
<comment type="caution">
    <text evidence="4">The sequence shown here is derived from an EMBL/GenBank/DDBJ whole genome shotgun (WGS) entry which is preliminary data.</text>
</comment>
<feature type="domain" description="B box-type" evidence="3">
    <location>
        <begin position="13"/>
        <end position="49"/>
    </location>
</feature>
<dbReference type="PANTHER" id="PTHR25462">
    <property type="entry name" value="BONUS, ISOFORM C-RELATED"/>
    <property type="match status" value="1"/>
</dbReference>
<keyword evidence="5" id="KW-1185">Reference proteome</keyword>
<evidence type="ECO:0000259" key="3">
    <source>
        <dbReference type="PROSITE" id="PS50119"/>
    </source>
</evidence>
<evidence type="ECO:0000313" key="5">
    <source>
        <dbReference type="Proteomes" id="UP001186944"/>
    </source>
</evidence>
<dbReference type="PROSITE" id="PS50119">
    <property type="entry name" value="ZF_BBOX"/>
    <property type="match status" value="1"/>
</dbReference>
<dbReference type="Pfam" id="PF00643">
    <property type="entry name" value="zf-B_box"/>
    <property type="match status" value="1"/>
</dbReference>
<name>A0AA89C2U6_PINIB</name>
<gene>
    <name evidence="4" type="ORF">FSP39_023539</name>
</gene>